<evidence type="ECO:0000256" key="8">
    <source>
        <dbReference type="ARBA" id="ARBA00023018"/>
    </source>
</evidence>
<comment type="caution">
    <text evidence="17">The sequence shown here is derived from an EMBL/GenBank/DDBJ whole genome shotgun (WGS) entry which is preliminary data.</text>
</comment>
<dbReference type="SMART" id="SM00409">
    <property type="entry name" value="IG"/>
    <property type="match status" value="9"/>
</dbReference>
<feature type="domain" description="Ig-like" evidence="15">
    <location>
        <begin position="438"/>
        <end position="531"/>
    </location>
</feature>
<feature type="domain" description="Fibronectin type-III" evidence="16">
    <location>
        <begin position="1214"/>
        <end position="1311"/>
    </location>
</feature>
<feature type="domain" description="Ig-like" evidence="15">
    <location>
        <begin position="348"/>
        <end position="432"/>
    </location>
</feature>
<feature type="domain" description="Ig-like" evidence="15">
    <location>
        <begin position="50"/>
        <end position="136"/>
    </location>
</feature>
<evidence type="ECO:0000256" key="7">
    <source>
        <dbReference type="ARBA" id="ARBA00022989"/>
    </source>
</evidence>
<dbReference type="SMART" id="SM00406">
    <property type="entry name" value="IGv"/>
    <property type="match status" value="3"/>
</dbReference>
<evidence type="ECO:0000256" key="11">
    <source>
        <dbReference type="ARBA" id="ARBA00023319"/>
    </source>
</evidence>
<comment type="subcellular location">
    <subcellularLocation>
        <location evidence="1">Membrane</location>
        <topology evidence="1">Single-pass type I membrane protein</topology>
    </subcellularLocation>
    <subcellularLocation>
        <location evidence="12">Synapse</location>
    </subcellularLocation>
</comment>
<keyword evidence="4" id="KW-0677">Repeat</keyword>
<keyword evidence="11" id="KW-0393">Immunoglobulin domain</keyword>
<dbReference type="GO" id="GO:0007156">
    <property type="term" value="P:homophilic cell adhesion via plasma membrane adhesion molecules"/>
    <property type="evidence" value="ECO:0007669"/>
    <property type="project" value="TreeGrafter"/>
</dbReference>
<accession>A0AAV6VT82</accession>
<organism evidence="17 18">
    <name type="scientific">Oedothorax gibbosus</name>
    <dbReference type="NCBI Taxonomy" id="931172"/>
    <lineage>
        <taxon>Eukaryota</taxon>
        <taxon>Metazoa</taxon>
        <taxon>Ecdysozoa</taxon>
        <taxon>Arthropoda</taxon>
        <taxon>Chelicerata</taxon>
        <taxon>Arachnida</taxon>
        <taxon>Araneae</taxon>
        <taxon>Araneomorphae</taxon>
        <taxon>Entelegynae</taxon>
        <taxon>Araneoidea</taxon>
        <taxon>Linyphiidae</taxon>
        <taxon>Erigoninae</taxon>
        <taxon>Oedothorax</taxon>
    </lineage>
</organism>
<evidence type="ECO:0000256" key="4">
    <source>
        <dbReference type="ARBA" id="ARBA00022737"/>
    </source>
</evidence>
<feature type="domain" description="Ig-like" evidence="15">
    <location>
        <begin position="157"/>
        <end position="232"/>
    </location>
</feature>
<dbReference type="CDD" id="cd20958">
    <property type="entry name" value="IgI_5_Dscam"/>
    <property type="match status" value="1"/>
</dbReference>
<evidence type="ECO:0000313" key="17">
    <source>
        <dbReference type="EMBL" id="KAG8198701.1"/>
    </source>
</evidence>
<keyword evidence="3" id="KW-0732">Signal</keyword>
<keyword evidence="6" id="KW-0524">Neurogenesis</keyword>
<dbReference type="InterPro" id="IPR036179">
    <property type="entry name" value="Ig-like_dom_sf"/>
</dbReference>
<dbReference type="InterPro" id="IPR056754">
    <property type="entry name" value="DSCAM/DSCAML_C"/>
</dbReference>
<feature type="region of interest" description="Disordered" evidence="13">
    <location>
        <begin position="1469"/>
        <end position="1517"/>
    </location>
</feature>
<dbReference type="FunFam" id="2.60.40.10:FF:000333">
    <property type="entry name" value="Down syndrome cell adhesion molecule"/>
    <property type="match status" value="1"/>
</dbReference>
<feature type="domain" description="Ig-like" evidence="15">
    <location>
        <begin position="626"/>
        <end position="713"/>
    </location>
</feature>
<keyword evidence="2 14" id="KW-0812">Transmembrane</keyword>
<dbReference type="PROSITE" id="PS50853">
    <property type="entry name" value="FN3"/>
    <property type="match status" value="4"/>
</dbReference>
<dbReference type="FunFam" id="2.60.40.10:FF:000104">
    <property type="entry name" value="Down syndrome cell adhesion molecule b"/>
    <property type="match status" value="1"/>
</dbReference>
<feature type="compositionally biased region" description="Polar residues" evidence="13">
    <location>
        <begin position="1473"/>
        <end position="1484"/>
    </location>
</feature>
<dbReference type="InterPro" id="IPR003598">
    <property type="entry name" value="Ig_sub2"/>
</dbReference>
<dbReference type="GO" id="GO:0070593">
    <property type="term" value="P:dendrite self-avoidance"/>
    <property type="evidence" value="ECO:0007669"/>
    <property type="project" value="TreeGrafter"/>
</dbReference>
<dbReference type="PROSITE" id="PS50835">
    <property type="entry name" value="IG_LIKE"/>
    <property type="match status" value="9"/>
</dbReference>
<dbReference type="InterPro" id="IPR013783">
    <property type="entry name" value="Ig-like_fold"/>
</dbReference>
<keyword evidence="18" id="KW-1185">Reference proteome</keyword>
<gene>
    <name evidence="17" type="ORF">JTE90_023473</name>
</gene>
<dbReference type="FunFam" id="2.60.40.10:FF:000324">
    <property type="entry name" value="Down syndrome cell adhesion molecule, isoform D"/>
    <property type="match status" value="1"/>
</dbReference>
<evidence type="ECO:0000256" key="1">
    <source>
        <dbReference type="ARBA" id="ARBA00004479"/>
    </source>
</evidence>
<feature type="domain" description="Ig-like" evidence="15">
    <location>
        <begin position="535"/>
        <end position="620"/>
    </location>
</feature>
<dbReference type="FunFam" id="2.60.40.10:FF:000719">
    <property type="entry name" value="nephrin isoform X1"/>
    <property type="match status" value="1"/>
</dbReference>
<evidence type="ECO:0000256" key="12">
    <source>
        <dbReference type="ARBA" id="ARBA00034103"/>
    </source>
</evidence>
<dbReference type="InterPro" id="IPR007110">
    <property type="entry name" value="Ig-like_dom"/>
</dbReference>
<keyword evidence="8" id="KW-0770">Synapse</keyword>
<keyword evidence="5" id="KW-0130">Cell adhesion</keyword>
<dbReference type="SMART" id="SM00408">
    <property type="entry name" value="IGc2"/>
    <property type="match status" value="8"/>
</dbReference>
<evidence type="ECO:0000313" key="18">
    <source>
        <dbReference type="Proteomes" id="UP000827092"/>
    </source>
</evidence>
<evidence type="ECO:0000256" key="14">
    <source>
        <dbReference type="SAM" id="Phobius"/>
    </source>
</evidence>
<dbReference type="PANTHER" id="PTHR10075:SF100">
    <property type="entry name" value="FASCICLIN-2"/>
    <property type="match status" value="1"/>
</dbReference>
<evidence type="ECO:0000256" key="10">
    <source>
        <dbReference type="ARBA" id="ARBA00023157"/>
    </source>
</evidence>
<protein>
    <recommendedName>
        <fullName evidence="19">Down syndrome cell adhesion molecule-like protein Dscam2</fullName>
    </recommendedName>
</protein>
<dbReference type="GO" id="GO:0098632">
    <property type="term" value="F:cell-cell adhesion mediator activity"/>
    <property type="evidence" value="ECO:0007669"/>
    <property type="project" value="TreeGrafter"/>
</dbReference>
<dbReference type="Pfam" id="PF07679">
    <property type="entry name" value="I-set"/>
    <property type="match status" value="4"/>
</dbReference>
<reference evidence="17 18" key="1">
    <citation type="journal article" date="2022" name="Nat. Ecol. Evol.">
        <title>A masculinizing supergene underlies an exaggerated male reproductive morph in a spider.</title>
        <authorList>
            <person name="Hendrickx F."/>
            <person name="De Corte Z."/>
            <person name="Sonet G."/>
            <person name="Van Belleghem S.M."/>
            <person name="Kostlbacher S."/>
            <person name="Vangestel C."/>
        </authorList>
    </citation>
    <scope>NUCLEOTIDE SEQUENCE [LARGE SCALE GENOMIC DNA]</scope>
    <source>
        <strain evidence="17">W744_W776</strain>
    </source>
</reference>
<name>A0AAV6VT82_9ARAC</name>
<dbReference type="EMBL" id="JAFNEN010000036">
    <property type="protein sequence ID" value="KAG8198701.1"/>
    <property type="molecule type" value="Genomic_DNA"/>
</dbReference>
<dbReference type="CDD" id="cd20956">
    <property type="entry name" value="IgI_4_Dscam"/>
    <property type="match status" value="1"/>
</dbReference>
<feature type="domain" description="Fibronectin type-III" evidence="16">
    <location>
        <begin position="1020"/>
        <end position="1118"/>
    </location>
</feature>
<evidence type="ECO:0000256" key="13">
    <source>
        <dbReference type="SAM" id="MobiDB-lite"/>
    </source>
</evidence>
<keyword evidence="7 14" id="KW-1133">Transmembrane helix</keyword>
<evidence type="ECO:0000259" key="16">
    <source>
        <dbReference type="PROSITE" id="PS50853"/>
    </source>
</evidence>
<proteinExistence type="predicted"/>
<dbReference type="GO" id="GO:0045202">
    <property type="term" value="C:synapse"/>
    <property type="evidence" value="ECO:0007669"/>
    <property type="project" value="UniProtKB-SubCell"/>
</dbReference>
<dbReference type="PANTHER" id="PTHR10075">
    <property type="entry name" value="BASIGIN RELATED"/>
    <property type="match status" value="1"/>
</dbReference>
<keyword evidence="10" id="KW-1015">Disulfide bond</keyword>
<evidence type="ECO:0000256" key="9">
    <source>
        <dbReference type="ARBA" id="ARBA00023136"/>
    </source>
</evidence>
<dbReference type="InterPro" id="IPR036116">
    <property type="entry name" value="FN3_sf"/>
</dbReference>
<dbReference type="InterPro" id="IPR013098">
    <property type="entry name" value="Ig_I-set"/>
</dbReference>
<evidence type="ECO:0000259" key="15">
    <source>
        <dbReference type="PROSITE" id="PS50835"/>
    </source>
</evidence>
<evidence type="ECO:0000256" key="3">
    <source>
        <dbReference type="ARBA" id="ARBA00022729"/>
    </source>
</evidence>
<feature type="compositionally biased region" description="Basic and acidic residues" evidence="13">
    <location>
        <begin position="1486"/>
        <end position="1498"/>
    </location>
</feature>
<feature type="domain" description="Fibronectin type-III" evidence="16">
    <location>
        <begin position="921"/>
        <end position="1015"/>
    </location>
</feature>
<sequence length="1606" mass="178882">MEFFSDHVSSIGLIKRKKLFLAVLFTCVIVADAKTDKMDHRTLVFNQEPPEHVEFYNTTGAVIPCSARGDPSPTIRWETRDGNPVKDVPGLRHVRPDGSLVFPPFHADNYRQDVHASVYRCTASSSAGAIGSRDVHVRGMVKQLYKIQVFDEYTVSGNTAVLRCSIPSFMKDYVIVTSWVRDDSRTIMASPDKGGRYSIFPTGELHIRSASIEDGFKSYRCVTRNRLTGEIAPSSAAGKLFVTDARSSVSPRITHSQPKIETEVGHSVELPCAAQGYPIPKYSWYRLREGPSHGIKRVDTTHQRISELNGTLLIRKATIQDGGKYVCIVNNTNGQERAETELLIRDRLQVRAVPPAQTVDVGKTAIFTCNATGHPVHIISWRKDMVPVLSSRRITVSREELRISPVERDDKGMYQCFVYNDKESAQDAAQLMLGDVAPVLKSTFDATKVEPGSALSLKCIASGNPLPQVTWTLDDLPIPDHMRFSVGDYVTSKAEVVSFVNISTLRVEDGGMYRCTATNEIGSLSHSAKVNVIGPPFVRIMKDIAAVEGDVLHVRCPVAGYPVEEVYWEKNARRIPYNHRQRGFKNGTLIIRDIDRRNDGGEYKCIARNSQGQRGERTLNIRVLTPPVIEPFHIPEAIEEGARSKLLCSVTKGDPPITIEWTKDGKPLPHDLQITETILDEFSKALLFPSVELRHRGNYTCTARNMAASASFTASMVIHAPPRWTSEPPHTEAVLGSDVILNCVADGFPKPQIMWKRAEDTLQSDYNTLLTDAHIHTLVNGSLSIRNVDKTDEGFYMCQASNGIGSGISTVITLNVRVPAHFKDEFMAETIRKGEKVVVRCQAFGDRPITITWKKDGQMLERQAEKKYTIDETMTDEGITSEVHITSADRRDSSLFTCLAENTFGKDEMNIQIIVQERPDKPFKLSAHESTSRSFSITWSPPYSGNSPILLYTIQYKPSSVSWKDAKEITASGADSKSVIIGLSPSTTYHFRVMAENTFGKSDYSSYASATTDLEVPGGPPTSVHAEAIGSHTLRVTWQPPDLNLQNGRLTGYYVGYKIHGSSKPFTYKTLEITDAFRNECLITNLKRVTNYAVIVQAFNRRGAGPPSEEIQVKTKDNDPPTNPIMNIVSSTHTSILVQWEIRTSTSSPIEGFHLHYKRELGGWQEIKVASTKREHSFEGLLCGTRYHFYMTAYNEVGEGLPSDAVTTKTLGVVPEAPDLRDFIRSNSTHAVLFLNKWLDGGCVINFFVIQYKAETQNEWILVSDHVLMQSEPFELDGLSPGTEYRLEVTAHNDAGSQQKEYKFMTGVLNDGGMALPPVIKGPAPLYTNLAIVAPVVVTIIILISVMIVVCALSKRRRNGDRQYEDAQSVRKEINPEAVQMSEYEVKQDGTYVQTKDASLYFPSPYATSRVPVFSLDERSSGESSTDGRSTLRDMERPYDVPFAVKQSSNTKHMKGGKPLTQSEVEHMYSFPNRPSSGHHQSTGSHRKESMSDRRWSADVDEDYCPRTNDSRPRSTAISSTRWQCGTKQGAPYAKTCRDGYEDDGGSFHLPGARELGENSDAECDRDQVLYVHTDAGSFISTTLPYHFALHSGTQVIFPNRSRMEA</sequence>
<feature type="domain" description="Ig-like" evidence="15">
    <location>
        <begin position="819"/>
        <end position="912"/>
    </location>
</feature>
<dbReference type="Pfam" id="PF00041">
    <property type="entry name" value="fn3"/>
    <property type="match status" value="3"/>
</dbReference>
<keyword evidence="9 14" id="KW-0472">Membrane</keyword>
<feature type="region of interest" description="Disordered" evidence="13">
    <location>
        <begin position="1417"/>
        <end position="1438"/>
    </location>
</feature>
<dbReference type="Pfam" id="PF13927">
    <property type="entry name" value="Ig_3"/>
    <property type="match status" value="3"/>
</dbReference>
<feature type="transmembrane region" description="Helical" evidence="14">
    <location>
        <begin position="1330"/>
        <end position="1353"/>
    </location>
</feature>
<dbReference type="Proteomes" id="UP000827092">
    <property type="component" value="Unassembled WGS sequence"/>
</dbReference>
<dbReference type="Gene3D" id="2.60.40.10">
    <property type="entry name" value="Immunoglobulins"/>
    <property type="match status" value="13"/>
</dbReference>
<dbReference type="FunFam" id="2.60.40.10:FF:000032">
    <property type="entry name" value="palladin isoform X1"/>
    <property type="match status" value="1"/>
</dbReference>
<feature type="domain" description="Ig-like" evidence="15">
    <location>
        <begin position="251"/>
        <end position="343"/>
    </location>
</feature>
<dbReference type="InterPro" id="IPR003599">
    <property type="entry name" value="Ig_sub"/>
</dbReference>
<dbReference type="Pfam" id="PF25059">
    <property type="entry name" value="FN3_DSCAM-DSCAML_C"/>
    <property type="match status" value="1"/>
</dbReference>
<dbReference type="FunFam" id="2.60.40.10:FF:000017">
    <property type="entry name" value="Down syndrome cell adhesion molecule b"/>
    <property type="match status" value="1"/>
</dbReference>
<dbReference type="InterPro" id="IPR003961">
    <property type="entry name" value="FN3_dom"/>
</dbReference>
<evidence type="ECO:0000256" key="2">
    <source>
        <dbReference type="ARBA" id="ARBA00022692"/>
    </source>
</evidence>
<dbReference type="SUPFAM" id="SSF48726">
    <property type="entry name" value="Immunoglobulin"/>
    <property type="match status" value="9"/>
</dbReference>
<feature type="domain" description="Ig-like" evidence="15">
    <location>
        <begin position="722"/>
        <end position="815"/>
    </location>
</feature>
<dbReference type="GO" id="GO:0030424">
    <property type="term" value="C:axon"/>
    <property type="evidence" value="ECO:0007669"/>
    <property type="project" value="TreeGrafter"/>
</dbReference>
<evidence type="ECO:0008006" key="19">
    <source>
        <dbReference type="Google" id="ProtNLM"/>
    </source>
</evidence>
<dbReference type="GO" id="GO:0007411">
    <property type="term" value="P:axon guidance"/>
    <property type="evidence" value="ECO:0007669"/>
    <property type="project" value="TreeGrafter"/>
</dbReference>
<dbReference type="SMART" id="SM00060">
    <property type="entry name" value="FN3"/>
    <property type="match status" value="4"/>
</dbReference>
<dbReference type="CDD" id="cd00063">
    <property type="entry name" value="FN3"/>
    <property type="match status" value="4"/>
</dbReference>
<evidence type="ECO:0000256" key="6">
    <source>
        <dbReference type="ARBA" id="ARBA00022902"/>
    </source>
</evidence>
<feature type="domain" description="Fibronectin type-III" evidence="16">
    <location>
        <begin position="1120"/>
        <end position="1213"/>
    </location>
</feature>
<evidence type="ECO:0000256" key="5">
    <source>
        <dbReference type="ARBA" id="ARBA00022889"/>
    </source>
</evidence>
<dbReference type="InterPro" id="IPR013106">
    <property type="entry name" value="Ig_V-set"/>
</dbReference>
<dbReference type="FunFam" id="2.60.40.10:FF:000028">
    <property type="entry name" value="Neuronal cell adhesion molecule"/>
    <property type="match status" value="1"/>
</dbReference>
<dbReference type="SUPFAM" id="SSF49265">
    <property type="entry name" value="Fibronectin type III"/>
    <property type="match status" value="2"/>
</dbReference>
<dbReference type="GO" id="GO:0005886">
    <property type="term" value="C:plasma membrane"/>
    <property type="evidence" value="ECO:0007669"/>
    <property type="project" value="TreeGrafter"/>
</dbReference>